<dbReference type="RefSeq" id="WP_304375136.1">
    <property type="nucleotide sequence ID" value="NZ_JAUOZU010000004.1"/>
</dbReference>
<accession>A0ABT8YHU7</accession>
<name>A0ABT8YHU7_9HYPH</name>
<reference evidence="1" key="2">
    <citation type="submission" date="2023-07" db="EMBL/GenBank/DDBJ databases">
        <authorList>
            <person name="Shen H."/>
        </authorList>
    </citation>
    <scope>NUCLEOTIDE SEQUENCE</scope>
    <source>
        <strain evidence="1">TNR-22</strain>
    </source>
</reference>
<keyword evidence="2" id="KW-1185">Reference proteome</keyword>
<proteinExistence type="predicted"/>
<evidence type="ECO:0000313" key="2">
    <source>
        <dbReference type="Proteomes" id="UP001174932"/>
    </source>
</evidence>
<reference evidence="1" key="1">
    <citation type="journal article" date="2015" name="Int. J. Syst. Evol. Microbiol.">
        <title>Rhizobium alvei sp. nov., isolated from a freshwater river.</title>
        <authorList>
            <person name="Sheu S.Y."/>
            <person name="Huang H.W."/>
            <person name="Young C.C."/>
            <person name="Chen W.M."/>
        </authorList>
    </citation>
    <scope>NUCLEOTIDE SEQUENCE</scope>
    <source>
        <strain evidence="1">TNR-22</strain>
    </source>
</reference>
<protein>
    <submittedName>
        <fullName evidence="1">Uncharacterized protein</fullName>
    </submittedName>
</protein>
<dbReference type="EMBL" id="JAUOZU010000004">
    <property type="protein sequence ID" value="MDO6963228.1"/>
    <property type="molecule type" value="Genomic_DNA"/>
</dbReference>
<evidence type="ECO:0000313" key="1">
    <source>
        <dbReference type="EMBL" id="MDO6963228.1"/>
    </source>
</evidence>
<dbReference type="Proteomes" id="UP001174932">
    <property type="component" value="Unassembled WGS sequence"/>
</dbReference>
<gene>
    <name evidence="1" type="ORF">Q4481_04620</name>
</gene>
<sequence length="143" mass="16300">MTMIAPDDADSDRLTSEELDAIKQLLWRASFHRLSLPRLCRTRACRRHRFCQEDQPYPPRCLMQFKPGPIDAFHALLDMVKLLLEDSGPVQLPADPVARSYYNLALWVLIDIGESAPRFSDYATLALQRPLIELADRTDATCA</sequence>
<organism evidence="1 2">
    <name type="scientific">Rhizobium alvei</name>
    <dbReference type="NCBI Taxonomy" id="1132659"/>
    <lineage>
        <taxon>Bacteria</taxon>
        <taxon>Pseudomonadati</taxon>
        <taxon>Pseudomonadota</taxon>
        <taxon>Alphaproteobacteria</taxon>
        <taxon>Hyphomicrobiales</taxon>
        <taxon>Rhizobiaceae</taxon>
        <taxon>Rhizobium/Agrobacterium group</taxon>
        <taxon>Rhizobium</taxon>
    </lineage>
</organism>
<comment type="caution">
    <text evidence="1">The sequence shown here is derived from an EMBL/GenBank/DDBJ whole genome shotgun (WGS) entry which is preliminary data.</text>
</comment>